<dbReference type="InterPro" id="IPR025117">
    <property type="entry name" value="DUF4037"/>
</dbReference>
<protein>
    <submittedName>
        <fullName evidence="1">DUF4037 domain-containing protein</fullName>
    </submittedName>
</protein>
<proteinExistence type="predicted"/>
<name>A0ABV6VIU1_9ACTN</name>
<accession>A0ABV6VIU1</accession>
<comment type="caution">
    <text evidence="1">The sequence shown here is derived from an EMBL/GenBank/DDBJ whole genome shotgun (WGS) entry which is preliminary data.</text>
</comment>
<dbReference type="EMBL" id="JBHEZX010000018">
    <property type="protein sequence ID" value="MFC1413670.1"/>
    <property type="molecule type" value="Genomic_DNA"/>
</dbReference>
<keyword evidence="2" id="KW-1185">Reference proteome</keyword>
<gene>
    <name evidence="1" type="ORF">ACEZDG_30850</name>
</gene>
<reference evidence="1 2" key="1">
    <citation type="submission" date="2024-09" db="EMBL/GenBank/DDBJ databases">
        <authorList>
            <person name="Lee S.D."/>
        </authorList>
    </citation>
    <scope>NUCLEOTIDE SEQUENCE [LARGE SCALE GENOMIC DNA]</scope>
    <source>
        <strain evidence="1 2">N1-1</strain>
    </source>
</reference>
<sequence length="373" mass="39454">MGPTGTFMPGLELCGRFYAEAVRPLLDAAHPGLPHAAARIGGGSEVLGFDTERSPDHEWGPQLQLFLAPEDLARHGDAIRVLLSERLPKEVHGWPTHFAPPGARVRVMTPTTGPVDHRVEIAGTAAWLTGCLGFDPAADGGVTLLDWLATPGQRLLEVTAGAVYHDGPGRLTAARAALGWYPDDVWRHLLASQWLRIAQEEAFVGRTAEVGDDLGSRVVAARLARELMRLCLLLARRYAPYSKWLGTAFAALPDAAPVAERLAAALAADSAAERGQALAAASGLAGEWQNRLGLCAPVDPAVRPYFGRPFPVVDAGRFTAALASAVTDPEVAALPRLGAVDQFVDSTDALGDTGRCRALVRAALSRSGRPAGE</sequence>
<evidence type="ECO:0000313" key="2">
    <source>
        <dbReference type="Proteomes" id="UP001592582"/>
    </source>
</evidence>
<evidence type="ECO:0000313" key="1">
    <source>
        <dbReference type="EMBL" id="MFC1413670.1"/>
    </source>
</evidence>
<dbReference type="Pfam" id="PF13228">
    <property type="entry name" value="DUF4037"/>
    <property type="match status" value="1"/>
</dbReference>
<organism evidence="1 2">
    <name type="scientific">Streptacidiphilus alkalitolerans</name>
    <dbReference type="NCBI Taxonomy" id="3342712"/>
    <lineage>
        <taxon>Bacteria</taxon>
        <taxon>Bacillati</taxon>
        <taxon>Actinomycetota</taxon>
        <taxon>Actinomycetes</taxon>
        <taxon>Kitasatosporales</taxon>
        <taxon>Streptomycetaceae</taxon>
        <taxon>Streptacidiphilus</taxon>
    </lineage>
</organism>
<dbReference type="Proteomes" id="UP001592582">
    <property type="component" value="Unassembled WGS sequence"/>
</dbReference>